<dbReference type="GO" id="GO:0016787">
    <property type="term" value="F:hydrolase activity"/>
    <property type="evidence" value="ECO:0007669"/>
    <property type="project" value="UniProtKB-KW"/>
</dbReference>
<proteinExistence type="predicted"/>
<dbReference type="PANTHER" id="PTHR43283">
    <property type="entry name" value="BETA-LACTAMASE-RELATED"/>
    <property type="match status" value="1"/>
</dbReference>
<dbReference type="PANTHER" id="PTHR43283:SF7">
    <property type="entry name" value="BETA-LACTAMASE-RELATED DOMAIN-CONTAINING PROTEIN"/>
    <property type="match status" value="1"/>
</dbReference>
<dbReference type="PROSITE" id="PS51257">
    <property type="entry name" value="PROKAR_LIPOPROTEIN"/>
    <property type="match status" value="1"/>
</dbReference>
<organism evidence="2 3">
    <name type="scientific">Acidiluteibacter ferrifornacis</name>
    <dbReference type="NCBI Taxonomy" id="2692424"/>
    <lineage>
        <taxon>Bacteria</taxon>
        <taxon>Pseudomonadati</taxon>
        <taxon>Bacteroidota</taxon>
        <taxon>Flavobacteriia</taxon>
        <taxon>Flavobacteriales</taxon>
        <taxon>Cryomorphaceae</taxon>
        <taxon>Acidiluteibacter</taxon>
    </lineage>
</organism>
<accession>A0A6N9NK35</accession>
<dbReference type="RefSeq" id="WP_160631690.1">
    <property type="nucleotide sequence ID" value="NZ_WWNE01000003.1"/>
</dbReference>
<protein>
    <submittedName>
        <fullName evidence="2">Serine hydrolase</fullName>
    </submittedName>
</protein>
<dbReference type="Proteomes" id="UP000470771">
    <property type="component" value="Unassembled WGS sequence"/>
</dbReference>
<evidence type="ECO:0000313" key="2">
    <source>
        <dbReference type="EMBL" id="NBG65005.1"/>
    </source>
</evidence>
<dbReference type="InterPro" id="IPR012338">
    <property type="entry name" value="Beta-lactam/transpept-like"/>
</dbReference>
<sequence>MKKVIRILFILAIFIATACLLALFTGNGHLIKAVSNTYLKGRSGPSIDEYSIFENRVVKASKKPFIWPSSVNYNSKKLTTEELNLHEELKSVAFLVFHKDSIVHENYWNQFNDTSKTNTFSVAKSFIGLLIGAAIDEGYIKSVDQKLGDFLPEFKSGEKAKVTIKHLLQMNSGIDFGESYGDPFGFMAKAYYGDDLYDLTVHKEVTQAPGSVWMYQGGNTLLLSFIIRKATGKTVSEYFSEKIWQPIGAKESALWNLDAENGLEKAYCCFYSNARDFGKIGRLILNYGTINDQVILSQNYFEQAIQPVNSKTLNGDLVDYYGYQIWMTYYQQQKVIYARGIQGQYIVALPDEELIIVRLGRKRYEEKVNNVPLDLLHYIDMAKRLKN</sequence>
<dbReference type="InterPro" id="IPR001466">
    <property type="entry name" value="Beta-lactam-related"/>
</dbReference>
<dbReference type="AlphaFoldDB" id="A0A6N9NK35"/>
<comment type="caution">
    <text evidence="2">The sequence shown here is derived from an EMBL/GenBank/DDBJ whole genome shotgun (WGS) entry which is preliminary data.</text>
</comment>
<dbReference type="EMBL" id="WWNE01000003">
    <property type="protein sequence ID" value="NBG65005.1"/>
    <property type="molecule type" value="Genomic_DNA"/>
</dbReference>
<dbReference type="Pfam" id="PF00144">
    <property type="entry name" value="Beta-lactamase"/>
    <property type="match status" value="1"/>
</dbReference>
<gene>
    <name evidence="2" type="ORF">GQN54_02675</name>
</gene>
<feature type="domain" description="Beta-lactamase-related" evidence="1">
    <location>
        <begin position="89"/>
        <end position="366"/>
    </location>
</feature>
<keyword evidence="2" id="KW-0378">Hydrolase</keyword>
<dbReference type="Gene3D" id="3.40.710.10">
    <property type="entry name" value="DD-peptidase/beta-lactamase superfamily"/>
    <property type="match status" value="1"/>
</dbReference>
<evidence type="ECO:0000313" key="3">
    <source>
        <dbReference type="Proteomes" id="UP000470771"/>
    </source>
</evidence>
<reference evidence="2 3" key="1">
    <citation type="submission" date="2019-12" db="EMBL/GenBank/DDBJ databases">
        <authorList>
            <person name="Zhao J."/>
        </authorList>
    </citation>
    <scope>NUCLEOTIDE SEQUENCE [LARGE SCALE GENOMIC DNA]</scope>
    <source>
        <strain evidence="2 3">S-15</strain>
    </source>
</reference>
<name>A0A6N9NK35_9FLAO</name>
<evidence type="ECO:0000259" key="1">
    <source>
        <dbReference type="Pfam" id="PF00144"/>
    </source>
</evidence>
<keyword evidence="3" id="KW-1185">Reference proteome</keyword>
<dbReference type="SUPFAM" id="SSF56601">
    <property type="entry name" value="beta-lactamase/transpeptidase-like"/>
    <property type="match status" value="1"/>
</dbReference>
<dbReference type="InterPro" id="IPR050789">
    <property type="entry name" value="Diverse_Enzym_Activities"/>
</dbReference>